<keyword evidence="2" id="KW-0479">Metal-binding</keyword>
<dbReference type="SUPFAM" id="SSF51197">
    <property type="entry name" value="Clavaminate synthase-like"/>
    <property type="match status" value="1"/>
</dbReference>
<comment type="cofactor">
    <cofactor evidence="1">
        <name>Fe(2+)</name>
        <dbReference type="ChEBI" id="CHEBI:29033"/>
    </cofactor>
</comment>
<dbReference type="GO" id="GO:0051864">
    <property type="term" value="F:histone H3K36 demethylase activity"/>
    <property type="evidence" value="ECO:0007669"/>
    <property type="project" value="TreeGrafter"/>
</dbReference>
<evidence type="ECO:0000313" key="5">
    <source>
        <dbReference type="EMBL" id="MBA8824944.1"/>
    </source>
</evidence>
<evidence type="ECO:0000256" key="3">
    <source>
        <dbReference type="ARBA" id="ARBA00023004"/>
    </source>
</evidence>
<dbReference type="InterPro" id="IPR039994">
    <property type="entry name" value="NO66-like"/>
</dbReference>
<dbReference type="Pfam" id="PF08007">
    <property type="entry name" value="JmjC_2"/>
    <property type="match status" value="1"/>
</dbReference>
<dbReference type="Proteomes" id="UP000569329">
    <property type="component" value="Unassembled WGS sequence"/>
</dbReference>
<reference evidence="5 6" key="1">
    <citation type="submission" date="2020-07" db="EMBL/GenBank/DDBJ databases">
        <title>Sequencing the genomes of 1000 actinobacteria strains.</title>
        <authorList>
            <person name="Klenk H.-P."/>
        </authorList>
    </citation>
    <scope>NUCLEOTIDE SEQUENCE [LARGE SCALE GENOMIC DNA]</scope>
    <source>
        <strain evidence="5 6">DSM 45975</strain>
    </source>
</reference>
<proteinExistence type="predicted"/>
<dbReference type="EMBL" id="JACGWZ010000002">
    <property type="protein sequence ID" value="MBA8824944.1"/>
    <property type="molecule type" value="Genomic_DNA"/>
</dbReference>
<feature type="domain" description="JmjC" evidence="4">
    <location>
        <begin position="136"/>
        <end position="225"/>
    </location>
</feature>
<dbReference type="GO" id="GO:0032453">
    <property type="term" value="F:histone H3K4 demethylase activity"/>
    <property type="evidence" value="ECO:0007669"/>
    <property type="project" value="TreeGrafter"/>
</dbReference>
<gene>
    <name evidence="5" type="ORF">FHX42_002291</name>
</gene>
<dbReference type="Gene3D" id="2.60.120.650">
    <property type="entry name" value="Cupin"/>
    <property type="match status" value="1"/>
</dbReference>
<dbReference type="PANTHER" id="PTHR13096:SF9">
    <property type="entry name" value="BIFUNCTIONAL LYSINE-SPECIFIC DEMETHYLASE AND HISTIDYL-HYDROXYLASE"/>
    <property type="match status" value="1"/>
</dbReference>
<accession>A0A839DTX6</accession>
<protein>
    <recommendedName>
        <fullName evidence="4">JmjC domain-containing protein</fullName>
    </recommendedName>
</protein>
<sequence>MIRGTPDGAADEQPLRRCVGDVDDFARRFWGRRVLVHGPGAEGFADLLSLDDVDRLVAEHGLRTPAFRLVRDGSTLPASEYTRSARIGSAPMSGLADPARVFDAVEQGATLVVQGMQRYWPPLLRFCRDLELELGHQCQVNAYVTPPNSQGFSPHSDTHDVFVLQAFGTKTWRIWSEGDTAEGEPDNVELEPGTAVYLPTGTPHAAHTQHTLSGHLTVGIHPTRWRRVLERALAHVLDDPEMDTPLPVGFPHAPGELAARLGEHLEEVGTRLAKVDAHHVAEDLADRFLTDRPALLRGGLTDRMRLSALDDPGRLRRRPGAVCEFRTAADGRLRVLLGDRELRVPEWVEPAMREIAAVPTMTVADLEQHLDRESRLVLLRRLVREGLLEVVDE</sequence>
<dbReference type="InterPro" id="IPR003347">
    <property type="entry name" value="JmjC_dom"/>
</dbReference>
<dbReference type="RefSeq" id="WP_328796042.1">
    <property type="nucleotide sequence ID" value="NZ_JACGWZ010000002.1"/>
</dbReference>
<evidence type="ECO:0000256" key="1">
    <source>
        <dbReference type="ARBA" id="ARBA00001954"/>
    </source>
</evidence>
<dbReference type="AlphaFoldDB" id="A0A839DTX6"/>
<evidence type="ECO:0000259" key="4">
    <source>
        <dbReference type="Pfam" id="PF08007"/>
    </source>
</evidence>
<evidence type="ECO:0000313" key="6">
    <source>
        <dbReference type="Proteomes" id="UP000569329"/>
    </source>
</evidence>
<keyword evidence="3" id="KW-0408">Iron</keyword>
<organism evidence="5 6">
    <name type="scientific">Halosaccharopolyspora lacisalsi</name>
    <dbReference type="NCBI Taxonomy" id="1000566"/>
    <lineage>
        <taxon>Bacteria</taxon>
        <taxon>Bacillati</taxon>
        <taxon>Actinomycetota</taxon>
        <taxon>Actinomycetes</taxon>
        <taxon>Pseudonocardiales</taxon>
        <taxon>Pseudonocardiaceae</taxon>
        <taxon>Halosaccharopolyspora</taxon>
    </lineage>
</organism>
<keyword evidence="6" id="KW-1185">Reference proteome</keyword>
<evidence type="ECO:0000256" key="2">
    <source>
        <dbReference type="ARBA" id="ARBA00022723"/>
    </source>
</evidence>
<dbReference type="GO" id="GO:0046872">
    <property type="term" value="F:metal ion binding"/>
    <property type="evidence" value="ECO:0007669"/>
    <property type="project" value="UniProtKB-KW"/>
</dbReference>
<name>A0A839DTX6_9PSEU</name>
<comment type="caution">
    <text evidence="5">The sequence shown here is derived from an EMBL/GenBank/DDBJ whole genome shotgun (WGS) entry which is preliminary data.</text>
</comment>
<dbReference type="PANTHER" id="PTHR13096">
    <property type="entry name" value="MINA53 MYC INDUCED NUCLEAR ANTIGEN"/>
    <property type="match status" value="1"/>
</dbReference>